<organism evidence="1 2">
    <name type="scientific">Funneliformis geosporum</name>
    <dbReference type="NCBI Taxonomy" id="1117311"/>
    <lineage>
        <taxon>Eukaryota</taxon>
        <taxon>Fungi</taxon>
        <taxon>Fungi incertae sedis</taxon>
        <taxon>Mucoromycota</taxon>
        <taxon>Glomeromycotina</taxon>
        <taxon>Glomeromycetes</taxon>
        <taxon>Glomerales</taxon>
        <taxon>Glomeraceae</taxon>
        <taxon>Funneliformis</taxon>
    </lineage>
</organism>
<dbReference type="Proteomes" id="UP001153678">
    <property type="component" value="Unassembled WGS sequence"/>
</dbReference>
<dbReference type="AlphaFoldDB" id="A0A9W4X9J7"/>
<dbReference type="OrthoDB" id="2437158at2759"/>
<dbReference type="EMBL" id="CAMKVN010013703">
    <property type="protein sequence ID" value="CAI2196127.1"/>
    <property type="molecule type" value="Genomic_DNA"/>
</dbReference>
<dbReference type="GO" id="GO:0003677">
    <property type="term" value="F:DNA binding"/>
    <property type="evidence" value="ECO:0007669"/>
    <property type="project" value="InterPro"/>
</dbReference>
<dbReference type="SUPFAM" id="SSF47413">
    <property type="entry name" value="lambda repressor-like DNA-binding domains"/>
    <property type="match status" value="1"/>
</dbReference>
<keyword evidence="2" id="KW-1185">Reference proteome</keyword>
<dbReference type="Gene3D" id="1.10.260.40">
    <property type="entry name" value="lambda repressor-like DNA-binding domains"/>
    <property type="match status" value="1"/>
</dbReference>
<accession>A0A9W4X9J7</accession>
<reference evidence="1" key="1">
    <citation type="submission" date="2022-08" db="EMBL/GenBank/DDBJ databases">
        <authorList>
            <person name="Kallberg Y."/>
            <person name="Tangrot J."/>
            <person name="Rosling A."/>
        </authorList>
    </citation>
    <scope>NUCLEOTIDE SEQUENCE</scope>
    <source>
        <strain evidence="1">Wild A</strain>
    </source>
</reference>
<sequence length="194" mass="22814">SSNTKAKRFVFPPPEEFERVVKRAQRSHRRTNILLHPNASAAERVKYNLCKNIARYERENNLTEKELAKKLGITHSRVEKILFCHIDELDLEELPTNLREYKCDLVIDNQHFTVLEISPYYEKHNHEYLEALKRKGIKVSAKELASKLITDDLIRKVLVPQLDGEIEITVDGVYYQYTYYFAVPYQGNKAYKLI</sequence>
<name>A0A9W4X9J7_9GLOM</name>
<evidence type="ECO:0000313" key="2">
    <source>
        <dbReference type="Proteomes" id="UP001153678"/>
    </source>
</evidence>
<comment type="caution">
    <text evidence="1">The sequence shown here is derived from an EMBL/GenBank/DDBJ whole genome shotgun (WGS) entry which is preliminary data.</text>
</comment>
<proteinExistence type="predicted"/>
<feature type="non-terminal residue" evidence="1">
    <location>
        <position position="1"/>
    </location>
</feature>
<dbReference type="InterPro" id="IPR010982">
    <property type="entry name" value="Lambda_DNA-bd_dom_sf"/>
</dbReference>
<gene>
    <name evidence="1" type="ORF">FWILDA_LOCUS17422</name>
</gene>
<protein>
    <submittedName>
        <fullName evidence="1">14814_t:CDS:1</fullName>
    </submittedName>
</protein>
<evidence type="ECO:0000313" key="1">
    <source>
        <dbReference type="EMBL" id="CAI2196127.1"/>
    </source>
</evidence>